<feature type="compositionally biased region" description="Basic and acidic residues" evidence="1">
    <location>
        <begin position="40"/>
        <end position="64"/>
    </location>
</feature>
<evidence type="ECO:0000313" key="2">
    <source>
        <dbReference type="EMBL" id="KAG0592264.1"/>
    </source>
</evidence>
<feature type="compositionally biased region" description="Polar residues" evidence="1">
    <location>
        <begin position="255"/>
        <end position="269"/>
    </location>
</feature>
<name>A0A8T0J8M1_CERPU</name>
<proteinExistence type="predicted"/>
<dbReference type="AlphaFoldDB" id="A0A8T0J8M1"/>
<dbReference type="EMBL" id="CM026421">
    <property type="protein sequence ID" value="KAG0592264.1"/>
    <property type="molecule type" value="Genomic_DNA"/>
</dbReference>
<feature type="compositionally biased region" description="Basic and acidic residues" evidence="1">
    <location>
        <begin position="100"/>
        <end position="124"/>
    </location>
</feature>
<dbReference type="Proteomes" id="UP000822688">
    <property type="component" value="Chromosome 1"/>
</dbReference>
<organism evidence="2 3">
    <name type="scientific">Ceratodon purpureus</name>
    <name type="common">Fire moss</name>
    <name type="synonym">Dicranum purpureum</name>
    <dbReference type="NCBI Taxonomy" id="3225"/>
    <lineage>
        <taxon>Eukaryota</taxon>
        <taxon>Viridiplantae</taxon>
        <taxon>Streptophyta</taxon>
        <taxon>Embryophyta</taxon>
        <taxon>Bryophyta</taxon>
        <taxon>Bryophytina</taxon>
        <taxon>Bryopsida</taxon>
        <taxon>Dicranidae</taxon>
        <taxon>Pseudoditrichales</taxon>
        <taxon>Ditrichaceae</taxon>
        <taxon>Ceratodon</taxon>
    </lineage>
</organism>
<reference evidence="2" key="1">
    <citation type="submission" date="2020-06" db="EMBL/GenBank/DDBJ databases">
        <title>WGS assembly of Ceratodon purpureus strain R40.</title>
        <authorList>
            <person name="Carey S.B."/>
            <person name="Jenkins J."/>
            <person name="Shu S."/>
            <person name="Lovell J.T."/>
            <person name="Sreedasyam A."/>
            <person name="Maumus F."/>
            <person name="Tiley G.P."/>
            <person name="Fernandez-Pozo N."/>
            <person name="Barry K."/>
            <person name="Chen C."/>
            <person name="Wang M."/>
            <person name="Lipzen A."/>
            <person name="Daum C."/>
            <person name="Saski C.A."/>
            <person name="Payton A.C."/>
            <person name="Mcbreen J.C."/>
            <person name="Conrad R.E."/>
            <person name="Kollar L.M."/>
            <person name="Olsson S."/>
            <person name="Huttunen S."/>
            <person name="Landis J.B."/>
            <person name="Wickett N.J."/>
            <person name="Johnson M.G."/>
            <person name="Rensing S.A."/>
            <person name="Grimwood J."/>
            <person name="Schmutz J."/>
            <person name="Mcdaniel S.F."/>
        </authorList>
    </citation>
    <scope>NUCLEOTIDE SEQUENCE</scope>
    <source>
        <strain evidence="2">R40</strain>
    </source>
</reference>
<protein>
    <submittedName>
        <fullName evidence="2">Uncharacterized protein</fullName>
    </submittedName>
</protein>
<dbReference type="EMBL" id="CM026421">
    <property type="protein sequence ID" value="KAG0592263.1"/>
    <property type="molecule type" value="Genomic_DNA"/>
</dbReference>
<feature type="region of interest" description="Disordered" evidence="1">
    <location>
        <begin position="560"/>
        <end position="593"/>
    </location>
</feature>
<accession>A0A8T0J8M1</accession>
<sequence>MEQLKEMMQIEEEKRPGFRYGNVSNSVRSRGMGSYSRWETQPEKPSLSERHVDSADESEPHEPKVVQLNLKSSLMGVHISDDDEGLFFSRQSSMSSMLSEKFRSRPFKWESEPGRHVEQRKSKIDIPSSPLMPPKSSRGDSGLLFTQPLSALNNGKPQASVRTPSGLLYPCPNPGSRPNSCQLNAAHFTFDSNLLTPEHEASASGTNDFTERIFKKLVGQSRLRESSSKEDDLSGNLDAHSDFITIGGDDLSVSPVSTLDVPQSPTSSERSLRGISKRKSLRRRSDDANSIVAAQVGPVDPTTPRPKSQLAQYLMSITALTEDAIDDDDLEGPSEVAWLEPDDNPYHPDLPVVEGYTSVHGKKKPTHERWSSNSSSWNLSLVQKPLRTVSTIVRRQHHHATVPGRYSKKGNRRGKVDAIMPASLTMSYDGGTIRSRAVRKGTRSELNSGRSWWPEIGSGRKSSVFACSGRLQMEVSAEPDLHEPDMEQANNMKNRRQEDARAKVDEEDFPFENPIASSFVFQEAAKSESSAGKREQSDSRVALHKAVISVIDSENDELLFSDNYHDPEDGSLTDSDTFSLDREGQNGLLDQPPQWVSSRSFDYVRDMVDIGLSGRALDMSGRGLSGFLEVGRSGRFSVDLQRGQMLDKAHHPRTPDVRLRIFKSEKTGKRSILSPCLPFLHRSNHNRQVPRIQQAPAAAASGRRLQPVNSFTARLGPVSENSKLAAQFQLQ</sequence>
<evidence type="ECO:0000313" key="3">
    <source>
        <dbReference type="Proteomes" id="UP000822688"/>
    </source>
</evidence>
<keyword evidence="3" id="KW-1185">Reference proteome</keyword>
<evidence type="ECO:0000256" key="1">
    <source>
        <dbReference type="SAM" id="MobiDB-lite"/>
    </source>
</evidence>
<feature type="region of interest" description="Disordered" evidence="1">
    <location>
        <begin position="99"/>
        <end position="140"/>
    </location>
</feature>
<feature type="region of interest" description="Disordered" evidence="1">
    <location>
        <begin position="255"/>
        <end position="287"/>
    </location>
</feature>
<gene>
    <name evidence="2" type="ORF">KC19_1G237700</name>
</gene>
<comment type="caution">
    <text evidence="2">The sequence shown here is derived from an EMBL/GenBank/DDBJ whole genome shotgun (WGS) entry which is preliminary data.</text>
</comment>
<feature type="region of interest" description="Disordered" evidence="1">
    <location>
        <begin position="1"/>
        <end position="64"/>
    </location>
</feature>